<accession>D2BA73</accession>
<dbReference type="AlphaFoldDB" id="D2BA73"/>
<feature type="region of interest" description="Disordered" evidence="1">
    <location>
        <begin position="233"/>
        <end position="258"/>
    </location>
</feature>
<gene>
    <name evidence="2" type="ordered locus">Sros_5115</name>
</gene>
<name>D2BA73_STRRD</name>
<evidence type="ECO:0000256" key="1">
    <source>
        <dbReference type="SAM" id="MobiDB-lite"/>
    </source>
</evidence>
<organism evidence="2 3">
    <name type="scientific">Streptosporangium roseum (strain ATCC 12428 / DSM 43021 / JCM 3005 / KCTC 9067 / NCIMB 10171 / NRRL 2505 / NI 9100)</name>
    <dbReference type="NCBI Taxonomy" id="479432"/>
    <lineage>
        <taxon>Bacteria</taxon>
        <taxon>Bacillati</taxon>
        <taxon>Actinomycetota</taxon>
        <taxon>Actinomycetes</taxon>
        <taxon>Streptosporangiales</taxon>
        <taxon>Streptosporangiaceae</taxon>
        <taxon>Streptosporangium</taxon>
    </lineage>
</organism>
<evidence type="ECO:0000313" key="2">
    <source>
        <dbReference type="EMBL" id="ACZ87898.1"/>
    </source>
</evidence>
<feature type="compositionally biased region" description="Low complexity" evidence="1">
    <location>
        <begin position="247"/>
        <end position="258"/>
    </location>
</feature>
<dbReference type="EMBL" id="CP001814">
    <property type="protein sequence ID" value="ACZ87898.1"/>
    <property type="molecule type" value="Genomic_DNA"/>
</dbReference>
<evidence type="ECO:0000313" key="3">
    <source>
        <dbReference type="Proteomes" id="UP000002029"/>
    </source>
</evidence>
<protein>
    <submittedName>
        <fullName evidence="2">Uncharacterized protein</fullName>
    </submittedName>
</protein>
<dbReference type="KEGG" id="sro:Sros_5115"/>
<sequence length="258" mass="26840">MPAAPRPVSTAFLGWRGTVLVLSRCPYIVDLDTLNMSAICWTVFSRSPQRICPSAAGRPGGGAFLAGGLVEEDLGASGGFERIDLPGEFLGVGGDAGRFCPMVLLPISRPHAPRNDCHTGCCGGGPDQAHGGRPAALPPRRCPQASGTAAAAEGPRAAAADAGDRRAGRRDARPRHVGSRQGSGPRRRCRSRSPVRRQVQAGPAPPAKCGRTISASAVTSAIGSPVMPIRWSRVPTTTSMKNRTRFSGSPSASWSASR</sequence>
<feature type="region of interest" description="Disordered" evidence="1">
    <location>
        <begin position="128"/>
        <end position="212"/>
    </location>
</feature>
<feature type="compositionally biased region" description="Low complexity" evidence="1">
    <location>
        <begin position="149"/>
        <end position="161"/>
    </location>
</feature>
<dbReference type="Proteomes" id="UP000002029">
    <property type="component" value="Chromosome"/>
</dbReference>
<reference evidence="2 3" key="1">
    <citation type="journal article" date="2010" name="Stand. Genomic Sci.">
        <title>Complete genome sequence of Streptosporangium roseum type strain (NI 9100).</title>
        <authorList>
            <person name="Nolan M."/>
            <person name="Sikorski J."/>
            <person name="Jando M."/>
            <person name="Lucas S."/>
            <person name="Lapidus A."/>
            <person name="Glavina Del Rio T."/>
            <person name="Chen F."/>
            <person name="Tice H."/>
            <person name="Pitluck S."/>
            <person name="Cheng J.F."/>
            <person name="Chertkov O."/>
            <person name="Sims D."/>
            <person name="Meincke L."/>
            <person name="Brettin T."/>
            <person name="Han C."/>
            <person name="Detter J.C."/>
            <person name="Bruce D."/>
            <person name="Goodwin L."/>
            <person name="Land M."/>
            <person name="Hauser L."/>
            <person name="Chang Y.J."/>
            <person name="Jeffries C.D."/>
            <person name="Ivanova N."/>
            <person name="Mavromatis K."/>
            <person name="Mikhailova N."/>
            <person name="Chen A."/>
            <person name="Palaniappan K."/>
            <person name="Chain P."/>
            <person name="Rohde M."/>
            <person name="Goker M."/>
            <person name="Bristow J."/>
            <person name="Eisen J.A."/>
            <person name="Markowitz V."/>
            <person name="Hugenholtz P."/>
            <person name="Kyrpides N.C."/>
            <person name="Klenk H.P."/>
        </authorList>
    </citation>
    <scope>NUCLEOTIDE SEQUENCE [LARGE SCALE GENOMIC DNA]</scope>
    <source>
        <strain evidence="3">ATCC 12428 / DSM 43021 / JCM 3005 / NI 9100</strain>
    </source>
</reference>
<keyword evidence="3" id="KW-1185">Reference proteome</keyword>
<proteinExistence type="predicted"/>
<feature type="compositionally biased region" description="Basic residues" evidence="1">
    <location>
        <begin position="185"/>
        <end position="195"/>
    </location>
</feature>
<feature type="compositionally biased region" description="Basic and acidic residues" evidence="1">
    <location>
        <begin position="162"/>
        <end position="171"/>
    </location>
</feature>
<dbReference type="HOGENOM" id="CLU_1077366_0_0_11"/>